<feature type="short sequence motif" description="GXGXXG" evidence="4">
    <location>
        <begin position="8"/>
        <end position="13"/>
    </location>
</feature>
<dbReference type="EMBL" id="JACRWE010000008">
    <property type="protein sequence ID" value="MBC5997892.1"/>
    <property type="molecule type" value="Genomic_DNA"/>
</dbReference>
<keyword evidence="1 4" id="KW-0378">Hydrolase</keyword>
<dbReference type="PANTHER" id="PTHR14226">
    <property type="entry name" value="NEUROPATHY TARGET ESTERASE/SWISS CHEESE D.MELANOGASTER"/>
    <property type="match status" value="1"/>
</dbReference>
<keyword evidence="2 4" id="KW-0442">Lipid degradation</keyword>
<dbReference type="InterPro" id="IPR002641">
    <property type="entry name" value="PNPLA_dom"/>
</dbReference>
<dbReference type="SUPFAM" id="SSF52151">
    <property type="entry name" value="FabD/lysophospholipase-like"/>
    <property type="match status" value="1"/>
</dbReference>
<dbReference type="PROSITE" id="PS51635">
    <property type="entry name" value="PNPLA"/>
    <property type="match status" value="1"/>
</dbReference>
<feature type="active site" description="Proton acceptor" evidence="4">
    <location>
        <position position="178"/>
    </location>
</feature>
<evidence type="ECO:0000259" key="5">
    <source>
        <dbReference type="PROSITE" id="PS51635"/>
    </source>
</evidence>
<dbReference type="PANTHER" id="PTHR14226:SF57">
    <property type="entry name" value="BLR7027 PROTEIN"/>
    <property type="match status" value="1"/>
</dbReference>
<proteinExistence type="predicted"/>
<protein>
    <submittedName>
        <fullName evidence="6">Patatin-like phospholipase family protein</fullName>
    </submittedName>
</protein>
<dbReference type="Pfam" id="PF01734">
    <property type="entry name" value="Patatin"/>
    <property type="match status" value="1"/>
</dbReference>
<evidence type="ECO:0000256" key="3">
    <source>
        <dbReference type="ARBA" id="ARBA00023098"/>
    </source>
</evidence>
<organism evidence="6 7">
    <name type="scientific">Romboutsia faecis</name>
    <dbReference type="NCBI Taxonomy" id="2764597"/>
    <lineage>
        <taxon>Bacteria</taxon>
        <taxon>Bacillati</taxon>
        <taxon>Bacillota</taxon>
        <taxon>Clostridia</taxon>
        <taxon>Peptostreptococcales</taxon>
        <taxon>Peptostreptococcaceae</taxon>
        <taxon>Romboutsia</taxon>
    </lineage>
</organism>
<keyword evidence="3 4" id="KW-0443">Lipid metabolism</keyword>
<feature type="short sequence motif" description="DGA/G" evidence="4">
    <location>
        <begin position="178"/>
        <end position="180"/>
    </location>
</feature>
<feature type="active site" description="Nucleophile" evidence="4">
    <location>
        <position position="37"/>
    </location>
</feature>
<dbReference type="InterPro" id="IPR050301">
    <property type="entry name" value="NTE"/>
</dbReference>
<dbReference type="RefSeq" id="WP_153972579.1">
    <property type="nucleotide sequence ID" value="NZ_JACRWE010000008.1"/>
</dbReference>
<comment type="caution">
    <text evidence="6">The sequence shown here is derived from an EMBL/GenBank/DDBJ whole genome shotgun (WGS) entry which is preliminary data.</text>
</comment>
<accession>A0ABR7JSK8</accession>
<sequence length="406" mass="46131">MLGLALEGGGAKGAFHIGAVKALLENGYKFDGVVGTSIGAFNGALICQGDFEKAYDLWINMEPSMLFDIEDEYMRNIVHNGITKDTIKYISSKTINLIENRGIDTSKMRRVLYDNIDEYKLRASNIDFGMVTVSIPDFNPVEVYKENIPAGKIRDYIMASANFPGFKLYPIDGKYYIDGGIYDNCPVNLLIRKGYNDIIAIRTSKSDKFTNIVNKDTKIRSILASEDLGNALIFDNDLIRRNITLGYFDALRMIKNLKGRKYYIESSDAELFLNILNNIPENVILQMGETLKVPKMDSKRMLFEKIIPTIADLLKLPNTATHEEIFIGLLEVIAEKKSVEKYNIYSINDFIDSIEKTSPIESRDERKRRHLRDLKKLVSELLGSHMLDELAYVVLDTLPIENFKTK</sequence>
<dbReference type="CDD" id="cd07209">
    <property type="entry name" value="Pat_hypo_Ecoli_Z1214_like"/>
    <property type="match status" value="1"/>
</dbReference>
<feature type="short sequence motif" description="GXSXG" evidence="4">
    <location>
        <begin position="35"/>
        <end position="39"/>
    </location>
</feature>
<dbReference type="Proteomes" id="UP000609849">
    <property type="component" value="Unassembled WGS sequence"/>
</dbReference>
<reference evidence="6 7" key="1">
    <citation type="submission" date="2020-08" db="EMBL/GenBank/DDBJ databases">
        <authorList>
            <person name="Liu C."/>
            <person name="Sun Q."/>
        </authorList>
    </citation>
    <scope>NUCLEOTIDE SEQUENCE [LARGE SCALE GENOMIC DNA]</scope>
    <source>
        <strain evidence="6 7">NSJ-18</strain>
    </source>
</reference>
<dbReference type="InterPro" id="IPR016035">
    <property type="entry name" value="Acyl_Trfase/lysoPLipase"/>
</dbReference>
<dbReference type="Gene3D" id="3.40.1090.10">
    <property type="entry name" value="Cytosolic phospholipase A2 catalytic domain"/>
    <property type="match status" value="2"/>
</dbReference>
<feature type="domain" description="PNPLA" evidence="5">
    <location>
        <begin position="4"/>
        <end position="191"/>
    </location>
</feature>
<evidence type="ECO:0000313" key="6">
    <source>
        <dbReference type="EMBL" id="MBC5997892.1"/>
    </source>
</evidence>
<gene>
    <name evidence="6" type="ORF">H8923_14105</name>
</gene>
<evidence type="ECO:0000256" key="1">
    <source>
        <dbReference type="ARBA" id="ARBA00022801"/>
    </source>
</evidence>
<name>A0ABR7JSK8_9FIRM</name>
<evidence type="ECO:0000256" key="2">
    <source>
        <dbReference type="ARBA" id="ARBA00022963"/>
    </source>
</evidence>
<evidence type="ECO:0000256" key="4">
    <source>
        <dbReference type="PROSITE-ProRule" id="PRU01161"/>
    </source>
</evidence>
<evidence type="ECO:0000313" key="7">
    <source>
        <dbReference type="Proteomes" id="UP000609849"/>
    </source>
</evidence>
<keyword evidence="7" id="KW-1185">Reference proteome</keyword>